<evidence type="ECO:0008006" key="5">
    <source>
        <dbReference type="Google" id="ProtNLM"/>
    </source>
</evidence>
<evidence type="ECO:0000313" key="3">
    <source>
        <dbReference type="EMBL" id="MDR7300863.1"/>
    </source>
</evidence>
<dbReference type="EMBL" id="JAVDXW010000001">
    <property type="protein sequence ID" value="MDR7300863.1"/>
    <property type="molecule type" value="Genomic_DNA"/>
</dbReference>
<dbReference type="Pfam" id="PF01609">
    <property type="entry name" value="DDE_Tnp_1"/>
    <property type="match status" value="1"/>
</dbReference>
<dbReference type="PANTHER" id="PTHR37529">
    <property type="entry name" value="TRANSPOSASE INSG FOR INSERTION SEQUENCE ELEMENT IS4-RELATED"/>
    <property type="match status" value="1"/>
</dbReference>
<dbReference type="InterPro" id="IPR012337">
    <property type="entry name" value="RNaseH-like_sf"/>
</dbReference>
<evidence type="ECO:0000313" key="4">
    <source>
        <dbReference type="Proteomes" id="UP001180845"/>
    </source>
</evidence>
<dbReference type="GO" id="GO:0003677">
    <property type="term" value="F:DNA binding"/>
    <property type="evidence" value="ECO:0007669"/>
    <property type="project" value="InterPro"/>
</dbReference>
<dbReference type="InterPro" id="IPR024473">
    <property type="entry name" value="Transposases_IS4_N"/>
</dbReference>
<dbReference type="InterPro" id="IPR047952">
    <property type="entry name" value="Transpos_IS4"/>
</dbReference>
<protein>
    <recommendedName>
        <fullName evidence="5">IS4 family transposase</fullName>
    </recommendedName>
</protein>
<evidence type="ECO:0000259" key="1">
    <source>
        <dbReference type="Pfam" id="PF01609"/>
    </source>
</evidence>
<gene>
    <name evidence="3" type="ORF">JOF55_001044</name>
</gene>
<proteinExistence type="predicted"/>
<accession>A0AAE3ZBW1</accession>
<dbReference type="SUPFAM" id="SSF53098">
    <property type="entry name" value="Ribonuclease H-like"/>
    <property type="match status" value="1"/>
</dbReference>
<reference evidence="3" key="1">
    <citation type="submission" date="2023-07" db="EMBL/GenBank/DDBJ databases">
        <title>Sequencing the genomes of 1000 actinobacteria strains.</title>
        <authorList>
            <person name="Klenk H.-P."/>
        </authorList>
    </citation>
    <scope>NUCLEOTIDE SEQUENCE</scope>
    <source>
        <strain evidence="3">DSM 45977</strain>
    </source>
</reference>
<feature type="domain" description="Transposase IS4 N-terminal" evidence="2">
    <location>
        <begin position="19"/>
        <end position="116"/>
    </location>
</feature>
<keyword evidence="4" id="KW-1185">Reference proteome</keyword>
<dbReference type="GO" id="GO:0004803">
    <property type="term" value="F:transposase activity"/>
    <property type="evidence" value="ECO:0007669"/>
    <property type="project" value="InterPro"/>
</dbReference>
<evidence type="ECO:0000259" key="2">
    <source>
        <dbReference type="Pfam" id="PF13006"/>
    </source>
</evidence>
<dbReference type="Pfam" id="PF13006">
    <property type="entry name" value="Nterm_IS4"/>
    <property type="match status" value="1"/>
</dbReference>
<feature type="domain" description="Transposase IS4-like" evidence="1">
    <location>
        <begin position="134"/>
        <end position="350"/>
    </location>
</feature>
<dbReference type="InterPro" id="IPR002559">
    <property type="entry name" value="Transposase_11"/>
</dbReference>
<sequence length="409" mass="44689">MPRPGQVTSSSRERLPDRIAIGVLTRAFPPELVDEVLAATGRVEQRKRLLPARVVVYFVLAMCLFRQEGYEEVTRLLTNGLAWTRHWQAQWQAPTTAALSRARARLGAEPVAALFERVATPVATAATAGAWYRGHRLVAVDGTTFDLADTPANGDYFGRPGSSRGDGVSAYPQARVVALAECGTHAIFTATSAPLTTTESKLVPKLWPALAPDMLLLADRALLSFDAWRATTATGADLLWRARSSAVLPVTRQFDDGSYLSEIVAARDKNRRADPATVRVVEFTLGEAATVYRLVTSLLDPEQAPAAELAALYAQRWEIETALDELKTHQGGPNLILRSQHPDGVEQELYGFLLTHHALRGLMHDTAASAETDPDRISFLRTLRVVRRQVTDQAAFSPEPPDASTTVHP</sequence>
<name>A0AAE3ZBW1_9ACTN</name>
<organism evidence="3 4">
    <name type="scientific">Haloactinomyces albus</name>
    <dbReference type="NCBI Taxonomy" id="1352928"/>
    <lineage>
        <taxon>Bacteria</taxon>
        <taxon>Bacillati</taxon>
        <taxon>Actinomycetota</taxon>
        <taxon>Actinomycetes</taxon>
        <taxon>Actinopolysporales</taxon>
        <taxon>Actinopolysporaceae</taxon>
        <taxon>Haloactinomyces</taxon>
    </lineage>
</organism>
<dbReference type="Proteomes" id="UP001180845">
    <property type="component" value="Unassembled WGS sequence"/>
</dbReference>
<dbReference type="PANTHER" id="PTHR37529:SF1">
    <property type="entry name" value="TRANSPOSASE INSG FOR INSERTION SEQUENCE ELEMENT IS4-RELATED"/>
    <property type="match status" value="1"/>
</dbReference>
<dbReference type="GO" id="GO:0006313">
    <property type="term" value="P:DNA transposition"/>
    <property type="evidence" value="ECO:0007669"/>
    <property type="project" value="InterPro"/>
</dbReference>
<dbReference type="NCBIfam" id="NF033592">
    <property type="entry name" value="transpos_IS4_1"/>
    <property type="match status" value="1"/>
</dbReference>
<comment type="caution">
    <text evidence="3">The sequence shown here is derived from an EMBL/GenBank/DDBJ whole genome shotgun (WGS) entry which is preliminary data.</text>
</comment>
<dbReference type="RefSeq" id="WP_310270347.1">
    <property type="nucleotide sequence ID" value="NZ_JAVDXW010000001.1"/>
</dbReference>
<dbReference type="AlphaFoldDB" id="A0AAE3ZBW1"/>